<dbReference type="AlphaFoldDB" id="A0A2K8T986"/>
<organism evidence="1 3">
    <name type="scientific">Nostoc flagelliforme CCNUN1</name>
    <dbReference type="NCBI Taxonomy" id="2038116"/>
    <lineage>
        <taxon>Bacteria</taxon>
        <taxon>Bacillati</taxon>
        <taxon>Cyanobacteriota</taxon>
        <taxon>Cyanophyceae</taxon>
        <taxon>Nostocales</taxon>
        <taxon>Nostocaceae</taxon>
        <taxon>Nostoc</taxon>
    </lineage>
</organism>
<accession>A0A2K8T986</accession>
<dbReference type="Proteomes" id="UP000232003">
    <property type="component" value="Plasmid pNFSY08"/>
</dbReference>
<evidence type="ECO:0000313" key="3">
    <source>
        <dbReference type="Proteomes" id="UP000232003"/>
    </source>
</evidence>
<name>A0A2K8T986_9NOSO</name>
<reference evidence="1 3" key="1">
    <citation type="submission" date="2017-11" db="EMBL/GenBank/DDBJ databases">
        <title>Complete genome of a free-living desiccation-tolerant cyanobacterium and its photosynthetic adaptation to extreme terrestrial habitat.</title>
        <authorList>
            <person name="Shang J."/>
        </authorList>
    </citation>
    <scope>NUCLEOTIDE SEQUENCE [LARGE SCALE GENOMIC DNA]</scope>
    <source>
        <strain evidence="1 3">CCNUN1</strain>
        <plasmid evidence="1">pNFSY08</plasmid>
        <plasmid evidence="3">pnfsy08</plasmid>
    </source>
</reference>
<dbReference type="KEGG" id="nfl:COO91_11047"/>
<evidence type="ECO:0000313" key="2">
    <source>
        <dbReference type="EMBL" id="AUB44800.1"/>
    </source>
</evidence>
<protein>
    <submittedName>
        <fullName evidence="1">Uncharacterized protein</fullName>
    </submittedName>
</protein>
<geneLocation type="plasmid" evidence="1">
    <name>pNFSY08</name>
</geneLocation>
<geneLocation type="plasmid" evidence="3">
    <name>pnfsy08</name>
</geneLocation>
<proteinExistence type="predicted"/>
<dbReference type="EMBL" id="CP024793">
    <property type="protein sequence ID" value="AUB44267.1"/>
    <property type="molecule type" value="Genomic_DNA"/>
</dbReference>
<sequence length="40" mass="4606">MPIFSHSARLKWVLHVDVEPIPKTGDRNLSLSLIYCIKDL</sequence>
<gene>
    <name evidence="1" type="ORF">COO91_10490</name>
    <name evidence="2" type="ORF">COO91_11047</name>
</gene>
<dbReference type="EMBL" id="CP024793">
    <property type="protein sequence ID" value="AUB44800.1"/>
    <property type="molecule type" value="Genomic_DNA"/>
</dbReference>
<keyword evidence="1" id="KW-0614">Plasmid</keyword>
<evidence type="ECO:0000313" key="1">
    <source>
        <dbReference type="EMBL" id="AUB44267.1"/>
    </source>
</evidence>
<keyword evidence="3" id="KW-1185">Reference proteome</keyword>
<dbReference type="KEGG" id="nfl:COO91_10490"/>